<keyword evidence="1" id="KW-1185">Reference proteome</keyword>
<organism evidence="1 2">
    <name type="scientific">Steinernema glaseri</name>
    <dbReference type="NCBI Taxonomy" id="37863"/>
    <lineage>
        <taxon>Eukaryota</taxon>
        <taxon>Metazoa</taxon>
        <taxon>Ecdysozoa</taxon>
        <taxon>Nematoda</taxon>
        <taxon>Chromadorea</taxon>
        <taxon>Rhabditida</taxon>
        <taxon>Tylenchina</taxon>
        <taxon>Panagrolaimomorpha</taxon>
        <taxon>Strongyloidoidea</taxon>
        <taxon>Steinernematidae</taxon>
        <taxon>Steinernema</taxon>
    </lineage>
</organism>
<dbReference type="WBParaSite" id="L893_g27126.t1">
    <property type="protein sequence ID" value="L893_g27126.t1"/>
    <property type="gene ID" value="L893_g27126"/>
</dbReference>
<reference evidence="2" key="1">
    <citation type="submission" date="2016-11" db="UniProtKB">
        <authorList>
            <consortium name="WormBaseParasite"/>
        </authorList>
    </citation>
    <scope>IDENTIFICATION</scope>
</reference>
<dbReference type="Proteomes" id="UP000095287">
    <property type="component" value="Unplaced"/>
</dbReference>
<name>A0A1I7ZJV6_9BILA</name>
<evidence type="ECO:0000313" key="1">
    <source>
        <dbReference type="Proteomes" id="UP000095287"/>
    </source>
</evidence>
<dbReference type="AlphaFoldDB" id="A0A1I7ZJV6"/>
<evidence type="ECO:0000313" key="2">
    <source>
        <dbReference type="WBParaSite" id="L893_g27126.t1"/>
    </source>
</evidence>
<protein>
    <submittedName>
        <fullName evidence="2">FBD domain-containing protein</fullName>
    </submittedName>
</protein>
<accession>A0A1I7ZJV6</accession>
<proteinExistence type="predicted"/>
<sequence>MKFASQMCCFVHKRERIFKGPANAMDSVPMLFIESVCALLSRESLKDFKGCRSAVWKVGAKEMSRKAKKVFINVEVLNGSNPPAYRHDKKMSPPGDLQRNRYAQISMLIGPGNQGTKESTNIDGLKPLFAYVNTRYVKELIMSSVHLSDSLFREFFPLSVNSIRICNCTFGADSAFPKWLRRTLRMNSLQELRITSTTVEGRKEDVEEDLIDLSLMHGKRLKIRERFRGRYKRHGFHPDALRRERLCFAF</sequence>